<sequence length="76" mass="8519">MNHTSLIVCSDMQADPSLMGQSQYPLTHSCYYPSKNSFTVLRKRSGMVFGTVTDQPGYLQKLKIWKDVAEACIDDA</sequence>
<organism evidence="1 2">
    <name type="scientific">Bos mutus</name>
    <name type="common">wild yak</name>
    <dbReference type="NCBI Taxonomy" id="72004"/>
    <lineage>
        <taxon>Eukaryota</taxon>
        <taxon>Metazoa</taxon>
        <taxon>Chordata</taxon>
        <taxon>Craniata</taxon>
        <taxon>Vertebrata</taxon>
        <taxon>Euteleostomi</taxon>
        <taxon>Mammalia</taxon>
        <taxon>Eutheria</taxon>
        <taxon>Laurasiatheria</taxon>
        <taxon>Artiodactyla</taxon>
        <taxon>Ruminantia</taxon>
        <taxon>Pecora</taxon>
        <taxon>Bovidae</taxon>
        <taxon>Bovinae</taxon>
        <taxon>Bos</taxon>
    </lineage>
</organism>
<proteinExistence type="predicted"/>
<evidence type="ECO:0000313" key="1">
    <source>
        <dbReference type="EMBL" id="MXQ88574.1"/>
    </source>
</evidence>
<protein>
    <submittedName>
        <fullName evidence="1">Uncharacterized protein</fullName>
    </submittedName>
</protein>
<evidence type="ECO:0000313" key="2">
    <source>
        <dbReference type="Proteomes" id="UP000322234"/>
    </source>
</evidence>
<accession>A0A6B0RKU0</accession>
<dbReference type="EMBL" id="VBQZ03000047">
    <property type="protein sequence ID" value="MXQ88574.1"/>
    <property type="molecule type" value="Genomic_DNA"/>
</dbReference>
<reference evidence="1" key="1">
    <citation type="submission" date="2019-10" db="EMBL/GenBank/DDBJ databases">
        <title>The sequence and de novo assembly of the wild yak genome.</title>
        <authorList>
            <person name="Liu Y."/>
        </authorList>
    </citation>
    <scope>NUCLEOTIDE SEQUENCE [LARGE SCALE GENOMIC DNA]</scope>
    <source>
        <strain evidence="1">WY2019</strain>
    </source>
</reference>
<dbReference type="AlphaFoldDB" id="A0A6B0RKU0"/>
<name>A0A6B0RKU0_9CETA</name>
<comment type="caution">
    <text evidence="1">The sequence shown here is derived from an EMBL/GenBank/DDBJ whole genome shotgun (WGS) entry which is preliminary data.</text>
</comment>
<dbReference type="Proteomes" id="UP000322234">
    <property type="component" value="Unassembled WGS sequence"/>
</dbReference>
<keyword evidence="2" id="KW-1185">Reference proteome</keyword>
<gene>
    <name evidence="1" type="ORF">E5288_WYG003761</name>
</gene>